<dbReference type="AlphaFoldDB" id="A0A0A1V8H5"/>
<dbReference type="InterPro" id="IPR039279">
    <property type="entry name" value="QRT3-like"/>
</dbReference>
<feature type="signal peptide" evidence="1">
    <location>
        <begin position="1"/>
        <end position="20"/>
    </location>
</feature>
<dbReference type="EMBL" id="JELW01000001">
    <property type="protein sequence ID" value="EXV06489.1"/>
    <property type="molecule type" value="Genomic_DNA"/>
</dbReference>
<dbReference type="eggNOG" id="ENOG502SH8Z">
    <property type="taxonomic scope" value="Eukaryota"/>
</dbReference>
<comment type="caution">
    <text evidence="3">The sequence shown here is derived from an EMBL/GenBank/DDBJ whole genome shotgun (WGS) entry which is preliminary data.</text>
</comment>
<sequence length="761" mass="79554">MKFSPLLGLATLLLPSLSSGLPSAQLDERQAGSSWFLPHLDHTSGPVRAYVPNLVNGAGQPNYTYPVYKAVNSGDSQGLINAIYSDGPSGGQRDNCWLAGQPRVIYLAPGTYTLSSTLFLNTDTVIIGDASNPPTIKAAAGFNGKYLIVGGQGDGENHPCGGFAGETHFSVMIKNVVLDTTANSGSGSFTALSWAIAQNCALVNVKINMPQGAHTGIVMGGGSTISVSDVQFNFGNVGLHWSGHQQGQVKGMTFNKCTTGILIDSGFTISIFAPVCNTVGNCIVLNEGNPWVAVIDGQSINSGDFFTSRVGSPNFMLENISKDTTNSNMVTVGGSVKVGGVSSLGTYIYGNTRDSNPIYQSDPTSKPVSRPAALAPGGKYPVINAPQYSGKTVSDVVNLKDAKQNGGFNLHGDGSVDDTAALQGALNTAASRGKIAYLPFGIYRVTSTITIPPGTELYGEAWSTISGSGSAFSSESSPTPVVQVGSSPGQKGTARIQDIRFTVNEALPGAILLRINMAGNSPGDVAVFNSLITIGGTRDTTLSCSDEAKCRAAYLGLHLAAGSSAYIDNFWSWVADHPSDNSAKGIHTAVKGGVLIEATAGTWIAGLGSEHNWLYQLSLHNAANVFISLFQSETNYFQGNHGAPLPGQPFNAIASDPNFSWCSSSDNVCRMGLAQYYLGSNSAIYHYAAGSWNFESLTGLNQGLMNYIQSPVSNGNLHGFTTGPNVAEAMRLPNGNQFGRGGKDGFSGSWGTLIADIASQY</sequence>
<organism evidence="3 4">
    <name type="scientific">Metarhizium robertsii</name>
    <dbReference type="NCBI Taxonomy" id="568076"/>
    <lineage>
        <taxon>Eukaryota</taxon>
        <taxon>Fungi</taxon>
        <taxon>Dikarya</taxon>
        <taxon>Ascomycota</taxon>
        <taxon>Pezizomycotina</taxon>
        <taxon>Sordariomycetes</taxon>
        <taxon>Hypocreomycetidae</taxon>
        <taxon>Hypocreales</taxon>
        <taxon>Clavicipitaceae</taxon>
        <taxon>Metarhizium</taxon>
    </lineage>
</organism>
<dbReference type="InterPro" id="IPR012334">
    <property type="entry name" value="Pectin_lyas_fold"/>
</dbReference>
<dbReference type="PANTHER" id="PTHR33928:SF2">
    <property type="entry name" value="PECTATE LYASE SUPERFAMILY PROTEIN DOMAIN-CONTAINING PROTEIN-RELATED"/>
    <property type="match status" value="1"/>
</dbReference>
<dbReference type="PANTHER" id="PTHR33928">
    <property type="entry name" value="POLYGALACTURONASE QRT3"/>
    <property type="match status" value="1"/>
</dbReference>
<dbReference type="Gene3D" id="2.160.20.10">
    <property type="entry name" value="Single-stranded right-handed beta-helix, Pectin lyase-like"/>
    <property type="match status" value="2"/>
</dbReference>
<keyword evidence="3" id="KW-0456">Lyase</keyword>
<dbReference type="InterPro" id="IPR011050">
    <property type="entry name" value="Pectin_lyase_fold/virulence"/>
</dbReference>
<accession>A0A0A1V8H5</accession>
<evidence type="ECO:0000256" key="1">
    <source>
        <dbReference type="SAM" id="SignalP"/>
    </source>
</evidence>
<dbReference type="OrthoDB" id="1046782at2759"/>
<reference evidence="3 4" key="1">
    <citation type="submission" date="2014-02" db="EMBL/GenBank/DDBJ databases">
        <title>The genome sequence of the entomopathogenic fungus Metarhizium robertsii ARSEF 2575.</title>
        <authorList>
            <person name="Giuliano Garisto Donzelli B."/>
            <person name="Roe B.A."/>
            <person name="Macmil S.L."/>
            <person name="Krasnoff S.B."/>
            <person name="Gibson D.M."/>
        </authorList>
    </citation>
    <scope>NUCLEOTIDE SEQUENCE [LARGE SCALE GENOMIC DNA]</scope>
    <source>
        <strain evidence="3 4">ARSEF 2575</strain>
    </source>
</reference>
<evidence type="ECO:0000259" key="2">
    <source>
        <dbReference type="Pfam" id="PF12708"/>
    </source>
</evidence>
<dbReference type="Pfam" id="PF12708">
    <property type="entry name" value="Pect-lyase_RHGA_epim"/>
    <property type="match status" value="2"/>
</dbReference>
<dbReference type="Proteomes" id="UP000030151">
    <property type="component" value="Unassembled WGS sequence"/>
</dbReference>
<name>A0A0A1V8H5_9HYPO</name>
<dbReference type="HOGENOM" id="CLU_002540_1_0_1"/>
<evidence type="ECO:0000313" key="3">
    <source>
        <dbReference type="EMBL" id="EXV06489.1"/>
    </source>
</evidence>
<protein>
    <submittedName>
        <fullName evidence="3">Pectate lyase superfamily protein</fullName>
    </submittedName>
</protein>
<proteinExistence type="predicted"/>
<dbReference type="GO" id="GO:0004650">
    <property type="term" value="F:polygalacturonase activity"/>
    <property type="evidence" value="ECO:0007669"/>
    <property type="project" value="InterPro"/>
</dbReference>
<gene>
    <name evidence="3" type="ORF">X797_001209</name>
</gene>
<evidence type="ECO:0000313" key="4">
    <source>
        <dbReference type="Proteomes" id="UP000030151"/>
    </source>
</evidence>
<feature type="domain" description="Rhamnogalacturonase A/B/Epimerase-like pectate lyase" evidence="2">
    <location>
        <begin position="100"/>
        <end position="270"/>
    </location>
</feature>
<dbReference type="GO" id="GO:0016829">
    <property type="term" value="F:lyase activity"/>
    <property type="evidence" value="ECO:0007669"/>
    <property type="project" value="UniProtKB-KW"/>
</dbReference>
<feature type="domain" description="Rhamnogalacturonase A/B/Epimerase-like pectate lyase" evidence="2">
    <location>
        <begin position="408"/>
        <end position="469"/>
    </location>
</feature>
<dbReference type="InterPro" id="IPR024535">
    <property type="entry name" value="RHGA/B-epi-like_pectate_lyase"/>
</dbReference>
<dbReference type="CDD" id="cd23668">
    <property type="entry name" value="GH55_beta13glucanase-like"/>
    <property type="match status" value="1"/>
</dbReference>
<feature type="chain" id="PRO_5001981160" evidence="1">
    <location>
        <begin position="21"/>
        <end position="761"/>
    </location>
</feature>
<dbReference type="SUPFAM" id="SSF51126">
    <property type="entry name" value="Pectin lyase-like"/>
    <property type="match status" value="2"/>
</dbReference>
<keyword evidence="1" id="KW-0732">Signal</keyword>